<comment type="caution">
    <text evidence="1">The sequence shown here is derived from an EMBL/GenBank/DDBJ whole genome shotgun (WGS) entry which is preliminary data.</text>
</comment>
<reference evidence="2" key="1">
    <citation type="journal article" date="2015" name="PLoS Genet.">
        <title>The dynamic genome and transcriptome of the human fungal pathogen Blastomyces and close relative Emmonsia.</title>
        <authorList>
            <person name="Munoz J.F."/>
            <person name="Gauthier G.M."/>
            <person name="Desjardins C.A."/>
            <person name="Gallo J.E."/>
            <person name="Holder J."/>
            <person name="Sullivan T.D."/>
            <person name="Marty A.J."/>
            <person name="Carmen J.C."/>
            <person name="Chen Z."/>
            <person name="Ding L."/>
            <person name="Gujja S."/>
            <person name="Magrini V."/>
            <person name="Misas E."/>
            <person name="Mitreva M."/>
            <person name="Priest M."/>
            <person name="Saif S."/>
            <person name="Whiston E.A."/>
            <person name="Young S."/>
            <person name="Zeng Q."/>
            <person name="Goldman W.E."/>
            <person name="Mardis E.R."/>
            <person name="Taylor J.W."/>
            <person name="McEwen J.G."/>
            <person name="Clay O.K."/>
            <person name="Klein B.S."/>
            <person name="Cuomo C.A."/>
        </authorList>
    </citation>
    <scope>NUCLEOTIDE SEQUENCE [LARGE SCALE GENOMIC DNA]</scope>
    <source>
        <strain evidence="2">UAMH 3008</strain>
    </source>
</reference>
<name>A0A0G2JB10_9EURO</name>
<evidence type="ECO:0000313" key="2">
    <source>
        <dbReference type="Proteomes" id="UP000034164"/>
    </source>
</evidence>
<evidence type="ECO:0000313" key="1">
    <source>
        <dbReference type="EMBL" id="KKZ66666.1"/>
    </source>
</evidence>
<dbReference type="AlphaFoldDB" id="A0A0G2JB10"/>
<dbReference type="Proteomes" id="UP000034164">
    <property type="component" value="Unassembled WGS sequence"/>
</dbReference>
<dbReference type="EMBL" id="LCZI01000444">
    <property type="protein sequence ID" value="KKZ66666.1"/>
    <property type="molecule type" value="Genomic_DNA"/>
</dbReference>
<sequence>MHSSVGGVISVAARIIDTVRALNAKAHWKRFGSGGTLFSNKKQHRDSTKIQLSRWKMLLHKWPQKKSWLLLGGQRRTCILKMLLSSLKSFSPPLR</sequence>
<protein>
    <submittedName>
        <fullName evidence="1">Uncharacterized protein</fullName>
    </submittedName>
</protein>
<proteinExistence type="predicted"/>
<gene>
    <name evidence="1" type="ORF">EMCG_07655</name>
</gene>
<dbReference type="VEuPathDB" id="FungiDB:EMCG_07655"/>
<organism evidence="1 2">
    <name type="scientific">[Emmonsia] crescens</name>
    <dbReference type="NCBI Taxonomy" id="73230"/>
    <lineage>
        <taxon>Eukaryota</taxon>
        <taxon>Fungi</taxon>
        <taxon>Dikarya</taxon>
        <taxon>Ascomycota</taxon>
        <taxon>Pezizomycotina</taxon>
        <taxon>Eurotiomycetes</taxon>
        <taxon>Eurotiomycetidae</taxon>
        <taxon>Onygenales</taxon>
        <taxon>Ajellomycetaceae</taxon>
        <taxon>Emergomyces</taxon>
    </lineage>
</organism>
<accession>A0A0G2JB10</accession>